<dbReference type="EMBL" id="DXGE01000002">
    <property type="protein sequence ID" value="HIW84940.1"/>
    <property type="molecule type" value="Genomic_DNA"/>
</dbReference>
<evidence type="ECO:0000259" key="1">
    <source>
        <dbReference type="Pfam" id="PF03432"/>
    </source>
</evidence>
<proteinExistence type="predicted"/>
<gene>
    <name evidence="2" type="ORF">IAA48_00440</name>
</gene>
<name>A0A9D1RCF1_9FIRM</name>
<dbReference type="AlphaFoldDB" id="A0A9D1RCF1"/>
<accession>A0A9D1RCF1</accession>
<sequence length="325" mass="37646">MAIIKFTSGKINPRTVINYVCNKEKTTDKLISGKDCMPESCEYEFAEVKKAFGKTDGRTYYHMIQSFSPDDRIIPEQAHKVGLQMAELFEGYQVLVVTHTNKAHTHNHLVINSVNFENGKKLTISNQELERIKNYSNSICLKNGWDVTEAKTRRNRNPKWKQIIIEDALAAMVESYSMDEYISKLKELGIYVSYNPDYKYMTYSDAEGHKCRDAKLFDERLLKKNLELYFDLGGAETLIGDTILDYETPKSGNCTDGLTNLITNFIDTIQADEEEYDDTYYIHDRKKLEKIVEKMRARGSKITLAKLIKILDSKTEQEETYYFGW</sequence>
<reference evidence="2" key="1">
    <citation type="journal article" date="2021" name="PeerJ">
        <title>Extensive microbial diversity within the chicken gut microbiome revealed by metagenomics and culture.</title>
        <authorList>
            <person name="Gilroy R."/>
            <person name="Ravi A."/>
            <person name="Getino M."/>
            <person name="Pursley I."/>
            <person name="Horton D.L."/>
            <person name="Alikhan N.F."/>
            <person name="Baker D."/>
            <person name="Gharbi K."/>
            <person name="Hall N."/>
            <person name="Watson M."/>
            <person name="Adriaenssens E.M."/>
            <person name="Foster-Nyarko E."/>
            <person name="Jarju S."/>
            <person name="Secka A."/>
            <person name="Antonio M."/>
            <person name="Oren A."/>
            <person name="Chaudhuri R.R."/>
            <person name="La Ragione R."/>
            <person name="Hildebrand F."/>
            <person name="Pallen M.J."/>
        </authorList>
    </citation>
    <scope>NUCLEOTIDE SEQUENCE</scope>
    <source>
        <strain evidence="2">421</strain>
    </source>
</reference>
<dbReference type="Proteomes" id="UP000824205">
    <property type="component" value="Unassembled WGS sequence"/>
</dbReference>
<comment type="caution">
    <text evidence="2">The sequence shown here is derived from an EMBL/GenBank/DDBJ whole genome shotgun (WGS) entry which is preliminary data.</text>
</comment>
<feature type="domain" description="MobA/VirD2-like nuclease" evidence="1">
    <location>
        <begin position="19"/>
        <end position="145"/>
    </location>
</feature>
<dbReference type="Pfam" id="PF03432">
    <property type="entry name" value="Relaxase"/>
    <property type="match status" value="1"/>
</dbReference>
<protein>
    <submittedName>
        <fullName evidence="2">Relaxase/mobilization nuclease domain-containing protein</fullName>
    </submittedName>
</protein>
<evidence type="ECO:0000313" key="2">
    <source>
        <dbReference type="EMBL" id="HIW84940.1"/>
    </source>
</evidence>
<organism evidence="2 3">
    <name type="scientific">Candidatus Eubacterium faecipullorum</name>
    <dbReference type="NCBI Taxonomy" id="2838571"/>
    <lineage>
        <taxon>Bacteria</taxon>
        <taxon>Bacillati</taxon>
        <taxon>Bacillota</taxon>
        <taxon>Clostridia</taxon>
        <taxon>Eubacteriales</taxon>
        <taxon>Eubacteriaceae</taxon>
        <taxon>Eubacterium</taxon>
    </lineage>
</organism>
<evidence type="ECO:0000313" key="3">
    <source>
        <dbReference type="Proteomes" id="UP000824205"/>
    </source>
</evidence>
<dbReference type="InterPro" id="IPR005094">
    <property type="entry name" value="Endonuclease_MobA/VirD2"/>
</dbReference>
<reference evidence="2" key="2">
    <citation type="submission" date="2021-04" db="EMBL/GenBank/DDBJ databases">
        <authorList>
            <person name="Gilroy R."/>
        </authorList>
    </citation>
    <scope>NUCLEOTIDE SEQUENCE</scope>
    <source>
        <strain evidence="2">421</strain>
    </source>
</reference>